<dbReference type="AlphaFoldDB" id="A0A0A0KGZ2"/>
<reference evidence="1 2" key="1">
    <citation type="journal article" date="2009" name="Nat. Genet.">
        <title>The genome of the cucumber, Cucumis sativus L.</title>
        <authorList>
            <person name="Huang S."/>
            <person name="Li R."/>
            <person name="Zhang Z."/>
            <person name="Li L."/>
            <person name="Gu X."/>
            <person name="Fan W."/>
            <person name="Lucas W.J."/>
            <person name="Wang X."/>
            <person name="Xie B."/>
            <person name="Ni P."/>
            <person name="Ren Y."/>
            <person name="Zhu H."/>
            <person name="Li J."/>
            <person name="Lin K."/>
            <person name="Jin W."/>
            <person name="Fei Z."/>
            <person name="Li G."/>
            <person name="Staub J."/>
            <person name="Kilian A."/>
            <person name="van der Vossen E.A."/>
            <person name="Wu Y."/>
            <person name="Guo J."/>
            <person name="He J."/>
            <person name="Jia Z."/>
            <person name="Ren Y."/>
            <person name="Tian G."/>
            <person name="Lu Y."/>
            <person name="Ruan J."/>
            <person name="Qian W."/>
            <person name="Wang M."/>
            <person name="Huang Q."/>
            <person name="Li B."/>
            <person name="Xuan Z."/>
            <person name="Cao J."/>
            <person name="Asan"/>
            <person name="Wu Z."/>
            <person name="Zhang J."/>
            <person name="Cai Q."/>
            <person name="Bai Y."/>
            <person name="Zhao B."/>
            <person name="Han Y."/>
            <person name="Li Y."/>
            <person name="Li X."/>
            <person name="Wang S."/>
            <person name="Shi Q."/>
            <person name="Liu S."/>
            <person name="Cho W.K."/>
            <person name="Kim J.Y."/>
            <person name="Xu Y."/>
            <person name="Heller-Uszynska K."/>
            <person name="Miao H."/>
            <person name="Cheng Z."/>
            <person name="Zhang S."/>
            <person name="Wu J."/>
            <person name="Yang Y."/>
            <person name="Kang H."/>
            <person name="Li M."/>
            <person name="Liang H."/>
            <person name="Ren X."/>
            <person name="Shi Z."/>
            <person name="Wen M."/>
            <person name="Jian M."/>
            <person name="Yang H."/>
            <person name="Zhang G."/>
            <person name="Yang Z."/>
            <person name="Chen R."/>
            <person name="Liu S."/>
            <person name="Li J."/>
            <person name="Ma L."/>
            <person name="Liu H."/>
            <person name="Zhou Y."/>
            <person name="Zhao J."/>
            <person name="Fang X."/>
            <person name="Li G."/>
            <person name="Fang L."/>
            <person name="Li Y."/>
            <person name="Liu D."/>
            <person name="Zheng H."/>
            <person name="Zhang Y."/>
            <person name="Qin N."/>
            <person name="Li Z."/>
            <person name="Yang G."/>
            <person name="Yang S."/>
            <person name="Bolund L."/>
            <person name="Kristiansen K."/>
            <person name="Zheng H."/>
            <person name="Li S."/>
            <person name="Zhang X."/>
            <person name="Yang H."/>
            <person name="Wang J."/>
            <person name="Sun R."/>
            <person name="Zhang B."/>
            <person name="Jiang S."/>
            <person name="Wang J."/>
            <person name="Du Y."/>
            <person name="Li S."/>
        </authorList>
    </citation>
    <scope>NUCLEOTIDE SEQUENCE [LARGE SCALE GENOMIC DNA]</scope>
    <source>
        <strain evidence="2">cv. 9930</strain>
    </source>
</reference>
<evidence type="ECO:0000313" key="1">
    <source>
        <dbReference type="EMBL" id="KGN47667.1"/>
    </source>
</evidence>
<dbReference type="EMBL" id="CM002927">
    <property type="protein sequence ID" value="KGN47667.1"/>
    <property type="molecule type" value="Genomic_DNA"/>
</dbReference>
<keyword evidence="2" id="KW-1185">Reference proteome</keyword>
<sequence length="73" mass="8857">MGKAEMGEYVVGRCAYLKRRRCKERAADDRDKKWQLAVVLATEKFNLIYSFSGLRWRWVRESLNHSWIVFRKF</sequence>
<reference evidence="1 2" key="3">
    <citation type="journal article" date="2010" name="BMC Genomics">
        <title>Transcriptome sequencing and comparative analysis of cucumber flowers with different sex types.</title>
        <authorList>
            <person name="Guo S."/>
            <person name="Zheng Y."/>
            <person name="Joung J.G."/>
            <person name="Liu S."/>
            <person name="Zhang Z."/>
            <person name="Crasta O.R."/>
            <person name="Sobral B.W."/>
            <person name="Xu Y."/>
            <person name="Huang S."/>
            <person name="Fei Z."/>
        </authorList>
    </citation>
    <scope>NUCLEOTIDE SEQUENCE [LARGE SCALE GENOMIC DNA]</scope>
    <source>
        <strain evidence="2">cv. 9930</strain>
    </source>
</reference>
<dbReference type="Gramene" id="KGN47667">
    <property type="protein sequence ID" value="KGN47667"/>
    <property type="gene ID" value="Csa_6G367130"/>
</dbReference>
<accession>A0A0A0KGZ2</accession>
<reference evidence="1 2" key="2">
    <citation type="journal article" date="2009" name="PLoS ONE">
        <title>An integrated genetic and cytogenetic map of the cucumber genome.</title>
        <authorList>
            <person name="Ren Y."/>
            <person name="Zhang Z."/>
            <person name="Liu J."/>
            <person name="Staub J.E."/>
            <person name="Han Y."/>
            <person name="Cheng Z."/>
            <person name="Li X."/>
            <person name="Lu J."/>
            <person name="Miao H."/>
            <person name="Kang H."/>
            <person name="Xie B."/>
            <person name="Gu X."/>
            <person name="Wang X."/>
            <person name="Du Y."/>
            <person name="Jin W."/>
            <person name="Huang S."/>
        </authorList>
    </citation>
    <scope>NUCLEOTIDE SEQUENCE [LARGE SCALE GENOMIC DNA]</scope>
    <source>
        <strain evidence="2">cv. 9930</strain>
    </source>
</reference>
<name>A0A0A0KGZ2_CUCSA</name>
<dbReference type="Proteomes" id="UP000029981">
    <property type="component" value="Chromosome 6"/>
</dbReference>
<reference evidence="1 2" key="4">
    <citation type="journal article" date="2011" name="BMC Genomics">
        <title>RNA-Seq improves annotation of protein-coding genes in the cucumber genome.</title>
        <authorList>
            <person name="Li Z."/>
            <person name="Zhang Z."/>
            <person name="Yan P."/>
            <person name="Huang S."/>
            <person name="Fei Z."/>
            <person name="Lin K."/>
        </authorList>
    </citation>
    <scope>NUCLEOTIDE SEQUENCE [LARGE SCALE GENOMIC DNA]</scope>
    <source>
        <strain evidence="2">cv. 9930</strain>
    </source>
</reference>
<proteinExistence type="predicted"/>
<evidence type="ECO:0000313" key="2">
    <source>
        <dbReference type="Proteomes" id="UP000029981"/>
    </source>
</evidence>
<protein>
    <submittedName>
        <fullName evidence="1">Uncharacterized protein</fullName>
    </submittedName>
</protein>
<organism evidence="1 2">
    <name type="scientific">Cucumis sativus</name>
    <name type="common">Cucumber</name>
    <dbReference type="NCBI Taxonomy" id="3659"/>
    <lineage>
        <taxon>Eukaryota</taxon>
        <taxon>Viridiplantae</taxon>
        <taxon>Streptophyta</taxon>
        <taxon>Embryophyta</taxon>
        <taxon>Tracheophyta</taxon>
        <taxon>Spermatophyta</taxon>
        <taxon>Magnoliopsida</taxon>
        <taxon>eudicotyledons</taxon>
        <taxon>Gunneridae</taxon>
        <taxon>Pentapetalae</taxon>
        <taxon>rosids</taxon>
        <taxon>fabids</taxon>
        <taxon>Cucurbitales</taxon>
        <taxon>Cucurbitaceae</taxon>
        <taxon>Benincaseae</taxon>
        <taxon>Cucumis</taxon>
    </lineage>
</organism>
<gene>
    <name evidence="1" type="ORF">Csa_6G367130</name>
</gene>